<evidence type="ECO:0000259" key="9">
    <source>
        <dbReference type="Pfam" id="PF20238"/>
    </source>
</evidence>
<evidence type="ECO:0000256" key="5">
    <source>
        <dbReference type="ARBA" id="ARBA00023136"/>
    </source>
</evidence>
<evidence type="ECO:0000256" key="1">
    <source>
        <dbReference type="ARBA" id="ARBA00004609"/>
    </source>
</evidence>
<dbReference type="PANTHER" id="PTHR34992">
    <property type="entry name" value="HYPHAL ANASTAMOSIS-7 PROTEIN"/>
    <property type="match status" value="1"/>
</dbReference>
<accession>A0AAE0IRI1</accession>
<dbReference type="GO" id="GO:0098552">
    <property type="term" value="C:side of membrane"/>
    <property type="evidence" value="ECO:0007669"/>
    <property type="project" value="UniProtKB-KW"/>
</dbReference>
<dbReference type="GO" id="GO:0005886">
    <property type="term" value="C:plasma membrane"/>
    <property type="evidence" value="ECO:0007669"/>
    <property type="project" value="UniProtKB-SubCell"/>
</dbReference>
<protein>
    <recommendedName>
        <fullName evidence="9">Copper acquisition factor BIM1-like domain-containing protein</fullName>
    </recommendedName>
</protein>
<evidence type="ECO:0000313" key="11">
    <source>
        <dbReference type="Proteomes" id="UP001283341"/>
    </source>
</evidence>
<evidence type="ECO:0000313" key="10">
    <source>
        <dbReference type="EMBL" id="KAK3329226.1"/>
    </source>
</evidence>
<keyword evidence="2" id="KW-1003">Cell membrane</keyword>
<dbReference type="AlphaFoldDB" id="A0AAE0IRI1"/>
<sequence length="219" mass="22490">MTFIAVALLAAAQLATAHFGIEYPEWRANTLSGNTNYSQWVWPCANVPGNLPNGNRTDWPLTGGSVKLDLHHPWSYVFINLGLGENVTVFNYTLTPSLVNSTGNGSLCIPSLPLPADLSVSDGDLASIQVVTSGASGSALYNCADITFRANAKALSGDDCKSDEGVSFSVVTAEASNSTNNTSTPGGTNGNSASAGGVNTLVLTSVVGLAVAFVYGVGV</sequence>
<comment type="subcellular location">
    <subcellularLocation>
        <location evidence="1">Cell membrane</location>
        <topology evidence="1">Lipid-anchor</topology>
        <topology evidence="1">GPI-anchor</topology>
    </subcellularLocation>
</comment>
<dbReference type="EMBL" id="JAUEDM010000001">
    <property type="protein sequence ID" value="KAK3329226.1"/>
    <property type="molecule type" value="Genomic_DNA"/>
</dbReference>
<feature type="chain" id="PRO_5042268811" description="Copper acquisition factor BIM1-like domain-containing protein" evidence="8">
    <location>
        <begin position="18"/>
        <end position="219"/>
    </location>
</feature>
<feature type="domain" description="Copper acquisition factor BIM1-like" evidence="9">
    <location>
        <begin position="17"/>
        <end position="162"/>
    </location>
</feature>
<feature type="signal peptide" evidence="8">
    <location>
        <begin position="1"/>
        <end position="17"/>
    </location>
</feature>
<evidence type="ECO:0000256" key="4">
    <source>
        <dbReference type="ARBA" id="ARBA00022729"/>
    </source>
</evidence>
<proteinExistence type="predicted"/>
<dbReference type="CDD" id="cd21176">
    <property type="entry name" value="LPMO_auxiliary-like"/>
    <property type="match status" value="1"/>
</dbReference>
<keyword evidence="6" id="KW-0325">Glycoprotein</keyword>
<keyword evidence="11" id="KW-1185">Reference proteome</keyword>
<dbReference type="Proteomes" id="UP001283341">
    <property type="component" value="Unassembled WGS sequence"/>
</dbReference>
<comment type="caution">
    <text evidence="10">The sequence shown here is derived from an EMBL/GenBank/DDBJ whole genome shotgun (WGS) entry which is preliminary data.</text>
</comment>
<reference evidence="10" key="1">
    <citation type="journal article" date="2023" name="Mol. Phylogenet. Evol.">
        <title>Genome-scale phylogeny and comparative genomics of the fungal order Sordariales.</title>
        <authorList>
            <person name="Hensen N."/>
            <person name="Bonometti L."/>
            <person name="Westerberg I."/>
            <person name="Brannstrom I.O."/>
            <person name="Guillou S."/>
            <person name="Cros-Aarteil S."/>
            <person name="Calhoun S."/>
            <person name="Haridas S."/>
            <person name="Kuo A."/>
            <person name="Mondo S."/>
            <person name="Pangilinan J."/>
            <person name="Riley R."/>
            <person name="LaButti K."/>
            <person name="Andreopoulos B."/>
            <person name="Lipzen A."/>
            <person name="Chen C."/>
            <person name="Yan M."/>
            <person name="Daum C."/>
            <person name="Ng V."/>
            <person name="Clum A."/>
            <person name="Steindorff A."/>
            <person name="Ohm R.A."/>
            <person name="Martin F."/>
            <person name="Silar P."/>
            <person name="Natvig D.O."/>
            <person name="Lalanne C."/>
            <person name="Gautier V."/>
            <person name="Ament-Velasquez S.L."/>
            <person name="Kruys A."/>
            <person name="Hutchinson M.I."/>
            <person name="Powell A.J."/>
            <person name="Barry K."/>
            <person name="Miller A.N."/>
            <person name="Grigoriev I.V."/>
            <person name="Debuchy R."/>
            <person name="Gladieux P."/>
            <person name="Hiltunen Thoren M."/>
            <person name="Johannesson H."/>
        </authorList>
    </citation>
    <scope>NUCLEOTIDE SEQUENCE</scope>
    <source>
        <strain evidence="10">CBS 118394</strain>
    </source>
</reference>
<evidence type="ECO:0000256" key="2">
    <source>
        <dbReference type="ARBA" id="ARBA00022475"/>
    </source>
</evidence>
<keyword evidence="3" id="KW-0336">GPI-anchor</keyword>
<evidence type="ECO:0000256" key="8">
    <source>
        <dbReference type="SAM" id="SignalP"/>
    </source>
</evidence>
<evidence type="ECO:0000256" key="7">
    <source>
        <dbReference type="ARBA" id="ARBA00023288"/>
    </source>
</evidence>
<keyword evidence="5" id="KW-0472">Membrane</keyword>
<dbReference type="PANTHER" id="PTHR34992:SF2">
    <property type="entry name" value="COPPER ACQUISITION FACTOR BIM1-LIKE DOMAIN-CONTAINING PROTEIN"/>
    <property type="match status" value="1"/>
</dbReference>
<keyword evidence="7" id="KW-0449">Lipoprotein</keyword>
<evidence type="ECO:0000256" key="3">
    <source>
        <dbReference type="ARBA" id="ARBA00022622"/>
    </source>
</evidence>
<dbReference type="InterPro" id="IPR046936">
    <property type="entry name" value="BIM1-like"/>
</dbReference>
<dbReference type="Pfam" id="PF20238">
    <property type="entry name" value="BIM1-like_dom"/>
    <property type="match status" value="1"/>
</dbReference>
<reference evidence="10" key="2">
    <citation type="submission" date="2023-06" db="EMBL/GenBank/DDBJ databases">
        <authorList>
            <consortium name="Lawrence Berkeley National Laboratory"/>
            <person name="Haridas S."/>
            <person name="Hensen N."/>
            <person name="Bonometti L."/>
            <person name="Westerberg I."/>
            <person name="Brannstrom I.O."/>
            <person name="Guillou S."/>
            <person name="Cros-Aarteil S."/>
            <person name="Calhoun S."/>
            <person name="Kuo A."/>
            <person name="Mondo S."/>
            <person name="Pangilinan J."/>
            <person name="Riley R."/>
            <person name="Labutti K."/>
            <person name="Andreopoulos B."/>
            <person name="Lipzen A."/>
            <person name="Chen C."/>
            <person name="Yanf M."/>
            <person name="Daum C."/>
            <person name="Ng V."/>
            <person name="Clum A."/>
            <person name="Steindorff A."/>
            <person name="Ohm R."/>
            <person name="Martin F."/>
            <person name="Silar P."/>
            <person name="Natvig D."/>
            <person name="Lalanne C."/>
            <person name="Gautier V."/>
            <person name="Ament-Velasquez S.L."/>
            <person name="Kruys A."/>
            <person name="Hutchinson M.I."/>
            <person name="Powell A.J."/>
            <person name="Barry K."/>
            <person name="Miller A.N."/>
            <person name="Grigoriev I.V."/>
            <person name="Debuchy R."/>
            <person name="Gladieux P."/>
            <person name="Thoren M.H."/>
            <person name="Johannesson H."/>
        </authorList>
    </citation>
    <scope>NUCLEOTIDE SEQUENCE</scope>
    <source>
        <strain evidence="10">CBS 118394</strain>
    </source>
</reference>
<name>A0AAE0IRI1_9PEZI</name>
<organism evidence="10 11">
    <name type="scientific">Apodospora peruviana</name>
    <dbReference type="NCBI Taxonomy" id="516989"/>
    <lineage>
        <taxon>Eukaryota</taxon>
        <taxon>Fungi</taxon>
        <taxon>Dikarya</taxon>
        <taxon>Ascomycota</taxon>
        <taxon>Pezizomycotina</taxon>
        <taxon>Sordariomycetes</taxon>
        <taxon>Sordariomycetidae</taxon>
        <taxon>Sordariales</taxon>
        <taxon>Lasiosphaeriaceae</taxon>
        <taxon>Apodospora</taxon>
    </lineage>
</organism>
<gene>
    <name evidence="10" type="ORF">B0H66DRAFT_609953</name>
</gene>
<dbReference type="InterPro" id="IPR046530">
    <property type="entry name" value="BIM1-like_dom"/>
</dbReference>
<evidence type="ECO:0000256" key="6">
    <source>
        <dbReference type="ARBA" id="ARBA00023180"/>
    </source>
</evidence>
<keyword evidence="4 8" id="KW-0732">Signal</keyword>